<name>A0AAN8S7C5_POLSC</name>
<proteinExistence type="predicted"/>
<protein>
    <submittedName>
        <fullName evidence="2">G1/S-specific cyclin-D1</fullName>
    </submittedName>
</protein>
<accession>A0AAN8S7C5</accession>
<dbReference type="SUPFAM" id="SSF47954">
    <property type="entry name" value="Cyclin-like"/>
    <property type="match status" value="1"/>
</dbReference>
<dbReference type="Pfam" id="PF00134">
    <property type="entry name" value="Cyclin_N"/>
    <property type="match status" value="1"/>
</dbReference>
<evidence type="ECO:0000313" key="3">
    <source>
        <dbReference type="Proteomes" id="UP001372834"/>
    </source>
</evidence>
<gene>
    <name evidence="2" type="primary">CCND1</name>
    <name evidence="2" type="ORF">RUM43_012238</name>
</gene>
<dbReference type="InterPro" id="IPR036915">
    <property type="entry name" value="Cyclin-like_sf"/>
</dbReference>
<organism evidence="2 3">
    <name type="scientific">Polyplax serrata</name>
    <name type="common">Common mouse louse</name>
    <dbReference type="NCBI Taxonomy" id="468196"/>
    <lineage>
        <taxon>Eukaryota</taxon>
        <taxon>Metazoa</taxon>
        <taxon>Ecdysozoa</taxon>
        <taxon>Arthropoda</taxon>
        <taxon>Hexapoda</taxon>
        <taxon>Insecta</taxon>
        <taxon>Pterygota</taxon>
        <taxon>Neoptera</taxon>
        <taxon>Paraneoptera</taxon>
        <taxon>Psocodea</taxon>
        <taxon>Troctomorpha</taxon>
        <taxon>Phthiraptera</taxon>
        <taxon>Anoplura</taxon>
        <taxon>Polyplacidae</taxon>
        <taxon>Polyplax</taxon>
    </lineage>
</organism>
<evidence type="ECO:0000259" key="1">
    <source>
        <dbReference type="Pfam" id="PF00134"/>
    </source>
</evidence>
<dbReference type="AlphaFoldDB" id="A0AAN8S7C5"/>
<reference evidence="2 3" key="1">
    <citation type="submission" date="2023-10" db="EMBL/GenBank/DDBJ databases">
        <title>Genomes of two closely related lineages of the louse Polyplax serrata with different host specificities.</title>
        <authorList>
            <person name="Martinu J."/>
            <person name="Tarabai H."/>
            <person name="Stefka J."/>
            <person name="Hypsa V."/>
        </authorList>
    </citation>
    <scope>NUCLEOTIDE SEQUENCE [LARGE SCALE GENOMIC DNA]</scope>
    <source>
        <strain evidence="2">HR10_N</strain>
    </source>
</reference>
<dbReference type="InterPro" id="IPR006671">
    <property type="entry name" value="Cyclin_N"/>
</dbReference>
<dbReference type="EMBL" id="JAWJWE010000040">
    <property type="protein sequence ID" value="KAK6619481.1"/>
    <property type="molecule type" value="Genomic_DNA"/>
</dbReference>
<sequence>MLKIEERYCPNNSYFDCIQKEITPAMRKTVAEWMLEKVMEPCDFERGTFRKTYRL</sequence>
<feature type="domain" description="Cyclin N-terminal" evidence="1">
    <location>
        <begin position="2"/>
        <end position="50"/>
    </location>
</feature>
<comment type="caution">
    <text evidence="2">The sequence shown here is derived from an EMBL/GenBank/DDBJ whole genome shotgun (WGS) entry which is preliminary data.</text>
</comment>
<evidence type="ECO:0000313" key="2">
    <source>
        <dbReference type="EMBL" id="KAK6619481.1"/>
    </source>
</evidence>
<dbReference type="Proteomes" id="UP001372834">
    <property type="component" value="Unassembled WGS sequence"/>
</dbReference>